<dbReference type="Proteomes" id="UP001732700">
    <property type="component" value="Chromosome 5C"/>
</dbReference>
<protein>
    <submittedName>
        <fullName evidence="1">Uncharacterized protein</fullName>
    </submittedName>
</protein>
<proteinExistence type="predicted"/>
<sequence>MEIYSLLDLISKNATKLKTEPKLRISDYSISEIKIHMDYMYSDVTSLLQMMEKVNNNRCQEPFMEKMDVKTRMEDKGKSASEMQSPKTYYNYGPNAILNGLDQLCSQLDQMGLLSYKGKSQLFSELFKDNTTKIKSDEIEPPIISMETGEAAKEKDVVSPRISASTNIKLEIQEAKKTEEECFDKYRQSWVYNWSIFCGPFTETTSLSSMQFTYSTPGQSPYAALVDSTLQIYSIKVAKIERNSGLSWPLHVYGVVAARDTVDRNRNILFSCQRNNCQILNPKDPFLRLTGPSRAIVIREPAHVEIELKVKGAKKSEDSVLMSHVWYYNRHGLRTLYTPLEGDYCTMVLSAEPLGASVQATIVGIHVHVAEGRPSPFEHGGRVVCCSLPRRKGKLPDSQHIAADPLFRQVVLQDGEMPICPKGYVNLSRHVVSVKLRGKLEVVIEARLKCGAVADQVVVSMDAQGCNITQDVCHLGDSKLEITVAWSHLVESKVLIPTL</sequence>
<accession>A0ACD5XTZ2</accession>
<reference evidence="1" key="2">
    <citation type="submission" date="2025-09" db="UniProtKB">
        <authorList>
            <consortium name="EnsemblPlants"/>
        </authorList>
    </citation>
    <scope>IDENTIFICATION</scope>
</reference>
<reference evidence="1" key="1">
    <citation type="submission" date="2021-05" db="EMBL/GenBank/DDBJ databases">
        <authorList>
            <person name="Scholz U."/>
            <person name="Mascher M."/>
            <person name="Fiebig A."/>
        </authorList>
    </citation>
    <scope>NUCLEOTIDE SEQUENCE [LARGE SCALE GENOMIC DNA]</scope>
</reference>
<dbReference type="EnsemblPlants" id="AVESA.00010b.r2.5CG0878160.1">
    <property type="protein sequence ID" value="AVESA.00010b.r2.5CG0878160.1.CDS"/>
    <property type="gene ID" value="AVESA.00010b.r2.5CG0878160"/>
</dbReference>
<evidence type="ECO:0000313" key="2">
    <source>
        <dbReference type="Proteomes" id="UP001732700"/>
    </source>
</evidence>
<evidence type="ECO:0000313" key="1">
    <source>
        <dbReference type="EnsemblPlants" id="AVESA.00010b.r2.5CG0878160.1.CDS"/>
    </source>
</evidence>
<keyword evidence="2" id="KW-1185">Reference proteome</keyword>
<name>A0ACD5XTZ2_AVESA</name>
<organism evidence="1 2">
    <name type="scientific">Avena sativa</name>
    <name type="common">Oat</name>
    <dbReference type="NCBI Taxonomy" id="4498"/>
    <lineage>
        <taxon>Eukaryota</taxon>
        <taxon>Viridiplantae</taxon>
        <taxon>Streptophyta</taxon>
        <taxon>Embryophyta</taxon>
        <taxon>Tracheophyta</taxon>
        <taxon>Spermatophyta</taxon>
        <taxon>Magnoliopsida</taxon>
        <taxon>Liliopsida</taxon>
        <taxon>Poales</taxon>
        <taxon>Poaceae</taxon>
        <taxon>BOP clade</taxon>
        <taxon>Pooideae</taxon>
        <taxon>Poodae</taxon>
        <taxon>Poeae</taxon>
        <taxon>Poeae Chloroplast Group 1 (Aveneae type)</taxon>
        <taxon>Aveninae</taxon>
        <taxon>Avena</taxon>
    </lineage>
</organism>